<dbReference type="AlphaFoldDB" id="A0A0E9S0H4"/>
<organism evidence="1">
    <name type="scientific">Anguilla anguilla</name>
    <name type="common">European freshwater eel</name>
    <name type="synonym">Muraena anguilla</name>
    <dbReference type="NCBI Taxonomy" id="7936"/>
    <lineage>
        <taxon>Eukaryota</taxon>
        <taxon>Metazoa</taxon>
        <taxon>Chordata</taxon>
        <taxon>Craniata</taxon>
        <taxon>Vertebrata</taxon>
        <taxon>Euteleostomi</taxon>
        <taxon>Actinopterygii</taxon>
        <taxon>Neopterygii</taxon>
        <taxon>Teleostei</taxon>
        <taxon>Anguilliformes</taxon>
        <taxon>Anguillidae</taxon>
        <taxon>Anguilla</taxon>
    </lineage>
</organism>
<dbReference type="EMBL" id="GBXM01074559">
    <property type="protein sequence ID" value="JAH34018.1"/>
    <property type="molecule type" value="Transcribed_RNA"/>
</dbReference>
<evidence type="ECO:0000313" key="1">
    <source>
        <dbReference type="EMBL" id="JAH34018.1"/>
    </source>
</evidence>
<name>A0A0E9S0H4_ANGAN</name>
<proteinExistence type="predicted"/>
<accession>A0A0E9S0H4</accession>
<protein>
    <submittedName>
        <fullName evidence="1">Uncharacterized protein</fullName>
    </submittedName>
</protein>
<reference evidence="1" key="2">
    <citation type="journal article" date="2015" name="Fish Shellfish Immunol.">
        <title>Early steps in the European eel (Anguilla anguilla)-Vibrio vulnificus interaction in the gills: Role of the RtxA13 toxin.</title>
        <authorList>
            <person name="Callol A."/>
            <person name="Pajuelo D."/>
            <person name="Ebbesson L."/>
            <person name="Teles M."/>
            <person name="MacKenzie S."/>
            <person name="Amaro C."/>
        </authorList>
    </citation>
    <scope>NUCLEOTIDE SEQUENCE</scope>
</reference>
<reference evidence="1" key="1">
    <citation type="submission" date="2014-11" db="EMBL/GenBank/DDBJ databases">
        <authorList>
            <person name="Amaro Gonzalez C."/>
        </authorList>
    </citation>
    <scope>NUCLEOTIDE SEQUENCE</scope>
</reference>
<sequence length="58" mass="6791">MGPVSACSYYYYAFSFYIWHTSLPCFSVGLGRRAQRPCLHFSMLCRQIKCVFEIRSVL</sequence>